<evidence type="ECO:0000256" key="5">
    <source>
        <dbReference type="SAM" id="MobiDB-lite"/>
    </source>
</evidence>
<keyword evidence="1" id="KW-0963">Cytoplasm</keyword>
<evidence type="ECO:0000256" key="4">
    <source>
        <dbReference type="ARBA" id="ARBA00023306"/>
    </source>
</evidence>
<evidence type="ECO:0000313" key="7">
    <source>
        <dbReference type="Proteomes" id="UP000017938"/>
    </source>
</evidence>
<evidence type="ECO:0000256" key="2">
    <source>
        <dbReference type="ARBA" id="ARBA00022618"/>
    </source>
</evidence>
<reference evidence="6" key="1">
    <citation type="submission" date="2012-11" db="EMBL/GenBank/DDBJ databases">
        <title>Dependencies among metagenomic species, viruses, plasmids and units of genetic variation.</title>
        <authorList>
            <person name="Nielsen H.B."/>
            <person name="Almeida M."/>
            <person name="Juncker A.S."/>
            <person name="Rasmussen S."/>
            <person name="Li J."/>
            <person name="Sunagawa S."/>
            <person name="Plichta D."/>
            <person name="Gautier L."/>
            <person name="Le Chatelier E."/>
            <person name="Peletier E."/>
            <person name="Bonde I."/>
            <person name="Nielsen T."/>
            <person name="Manichanh C."/>
            <person name="Arumugam M."/>
            <person name="Batto J."/>
            <person name="Santos M.B.Q.D."/>
            <person name="Blom N."/>
            <person name="Borruel N."/>
            <person name="Burgdorf K.S."/>
            <person name="Boumezbeur F."/>
            <person name="Casellas F."/>
            <person name="Dore J."/>
            <person name="Guarner F."/>
            <person name="Hansen T."/>
            <person name="Hildebrand F."/>
            <person name="Kaas R.S."/>
            <person name="Kennedy S."/>
            <person name="Kristiansen K."/>
            <person name="Kultima J.R."/>
            <person name="Leonard P."/>
            <person name="Levenez F."/>
            <person name="Lund O."/>
            <person name="Moumen B."/>
            <person name="Le Paslier D."/>
            <person name="Pons N."/>
            <person name="Pedersen O."/>
            <person name="Prifti E."/>
            <person name="Qin J."/>
            <person name="Raes J."/>
            <person name="Tap J."/>
            <person name="Tims S."/>
            <person name="Ussery D.W."/>
            <person name="Yamada T."/>
            <person name="MetaHit consortium"/>
            <person name="Renault P."/>
            <person name="Sicheritz-Ponten T."/>
            <person name="Bork P."/>
            <person name="Wang J."/>
            <person name="Brunak S."/>
            <person name="Ehrlich S.D."/>
        </authorList>
    </citation>
    <scope>NUCLEOTIDE SEQUENCE [LARGE SCALE GENOMIC DNA]</scope>
</reference>
<dbReference type="Pfam" id="PF04079">
    <property type="entry name" value="SMC_ScpB"/>
    <property type="match status" value="1"/>
</dbReference>
<evidence type="ECO:0000256" key="1">
    <source>
        <dbReference type="ARBA" id="ARBA00022490"/>
    </source>
</evidence>
<accession>R6TPT8</accession>
<sequence>MKNEEYVPVIEAALFAAGFPVKFERLEEVLGLSHDDLLELLRSKAFEYKGRGIRLVMFSDSCQLCSNEEYEKQVKSILGMRSGGALSNSALEVLAIIAYNQPVTKAFIEQVRGVDSSYAVTTLGEKQLIEVTGRLDVPGKPNLYGTTDTFLRCFGLGSLDELPKSEVLDAVTSRAEETETEPESPDAPAMPEGV</sequence>
<dbReference type="Proteomes" id="UP000017938">
    <property type="component" value="Unassembled WGS sequence"/>
</dbReference>
<feature type="region of interest" description="Disordered" evidence="5">
    <location>
        <begin position="170"/>
        <end position="194"/>
    </location>
</feature>
<gene>
    <name evidence="6" type="ORF">BN580_01441</name>
</gene>
<dbReference type="InterPro" id="IPR036390">
    <property type="entry name" value="WH_DNA-bd_sf"/>
</dbReference>
<keyword evidence="3" id="KW-0159">Chromosome partition</keyword>
<dbReference type="InterPro" id="IPR005234">
    <property type="entry name" value="ScpB_csome_segregation"/>
</dbReference>
<dbReference type="AlphaFoldDB" id="R6TPT8"/>
<comment type="caution">
    <text evidence="6">The sequence shown here is derived from an EMBL/GenBank/DDBJ whole genome shotgun (WGS) entry which is preliminary data.</text>
</comment>
<dbReference type="EMBL" id="CBFW010000202">
    <property type="protein sequence ID" value="CDC74200.1"/>
    <property type="molecule type" value="Genomic_DNA"/>
</dbReference>
<dbReference type="PANTHER" id="PTHR34298">
    <property type="entry name" value="SEGREGATION AND CONDENSATION PROTEIN B"/>
    <property type="match status" value="1"/>
</dbReference>
<dbReference type="STRING" id="1263015.BN580_01441"/>
<dbReference type="GO" id="GO:0051301">
    <property type="term" value="P:cell division"/>
    <property type="evidence" value="ECO:0007669"/>
    <property type="project" value="UniProtKB-KW"/>
</dbReference>
<evidence type="ECO:0000256" key="3">
    <source>
        <dbReference type="ARBA" id="ARBA00022829"/>
    </source>
</evidence>
<evidence type="ECO:0000313" key="6">
    <source>
        <dbReference type="EMBL" id="CDC74200.1"/>
    </source>
</evidence>
<name>R6TPT8_9BACT</name>
<dbReference type="NCBIfam" id="TIGR00281">
    <property type="entry name" value="SMC-Scp complex subunit ScpB"/>
    <property type="match status" value="1"/>
</dbReference>
<dbReference type="PIRSF" id="PIRSF019345">
    <property type="entry name" value="ScpB"/>
    <property type="match status" value="1"/>
</dbReference>
<keyword evidence="2" id="KW-0132">Cell division</keyword>
<dbReference type="InterPro" id="IPR036388">
    <property type="entry name" value="WH-like_DNA-bd_sf"/>
</dbReference>
<dbReference type="PANTHER" id="PTHR34298:SF2">
    <property type="entry name" value="SEGREGATION AND CONDENSATION PROTEIN B"/>
    <property type="match status" value="1"/>
</dbReference>
<protein>
    <submittedName>
        <fullName evidence="6">Segregation and condensation protein B</fullName>
    </submittedName>
</protein>
<organism evidence="6 7">
    <name type="scientific">Candidatus Colimorpha enterica</name>
    <dbReference type="NCBI Taxonomy" id="3083063"/>
    <lineage>
        <taxon>Bacteria</taxon>
        <taxon>Pseudomonadati</taxon>
        <taxon>Bacteroidota</taxon>
        <taxon>Bacteroidia</taxon>
        <taxon>Bacteroidales</taxon>
        <taxon>Candidatus Colimorpha</taxon>
    </lineage>
</organism>
<keyword evidence="4" id="KW-0131">Cell cycle</keyword>
<dbReference type="SUPFAM" id="SSF46785">
    <property type="entry name" value="Winged helix' DNA-binding domain"/>
    <property type="match status" value="2"/>
</dbReference>
<dbReference type="GO" id="GO:0051304">
    <property type="term" value="P:chromosome separation"/>
    <property type="evidence" value="ECO:0007669"/>
    <property type="project" value="InterPro"/>
</dbReference>
<dbReference type="Gene3D" id="1.10.10.10">
    <property type="entry name" value="Winged helix-like DNA-binding domain superfamily/Winged helix DNA-binding domain"/>
    <property type="match status" value="2"/>
</dbReference>
<proteinExistence type="predicted"/>